<sequence length="80" mass="8624">MPEELNAGFTGSPVEQPEGVKRVMKSATSLAKREAQAVATGAQEHQTTSALILGIGAIIFGIGYLMGRSAAENERSRYWW</sequence>
<comment type="caution">
    <text evidence="2">The sequence shown here is derived from an EMBL/GenBank/DDBJ whole genome shotgun (WGS) entry which is preliminary data.</text>
</comment>
<dbReference type="Proteomes" id="UP000543836">
    <property type="component" value="Unassembled WGS sequence"/>
</dbReference>
<keyword evidence="1" id="KW-0812">Transmembrane</keyword>
<dbReference type="RefSeq" id="WP_028752276.1">
    <property type="nucleotide sequence ID" value="NZ_JACIIG010000007.1"/>
</dbReference>
<dbReference type="GeneID" id="32528222"/>
<keyword evidence="1" id="KW-1133">Transmembrane helix</keyword>
<evidence type="ECO:0000313" key="3">
    <source>
        <dbReference type="Proteomes" id="UP000543836"/>
    </source>
</evidence>
<dbReference type="AlphaFoldDB" id="A0A7W7EKN1"/>
<protein>
    <submittedName>
        <fullName evidence="2">Uncharacterized protein</fullName>
    </submittedName>
</protein>
<evidence type="ECO:0000256" key="1">
    <source>
        <dbReference type="SAM" id="Phobius"/>
    </source>
</evidence>
<accession>A0A7W7EKN1</accession>
<dbReference type="EMBL" id="JACIIG010000007">
    <property type="protein sequence ID" value="MBB4569025.1"/>
    <property type="molecule type" value="Genomic_DNA"/>
</dbReference>
<organism evidence="2 3">
    <name type="scientific">Rhizobium leucaenae</name>
    <dbReference type="NCBI Taxonomy" id="29450"/>
    <lineage>
        <taxon>Bacteria</taxon>
        <taxon>Pseudomonadati</taxon>
        <taxon>Pseudomonadota</taxon>
        <taxon>Alphaproteobacteria</taxon>
        <taxon>Hyphomicrobiales</taxon>
        <taxon>Rhizobiaceae</taxon>
        <taxon>Rhizobium/Agrobacterium group</taxon>
        <taxon>Rhizobium</taxon>
    </lineage>
</organism>
<proteinExistence type="predicted"/>
<evidence type="ECO:0000313" key="2">
    <source>
        <dbReference type="EMBL" id="MBB4569025.1"/>
    </source>
</evidence>
<gene>
    <name evidence="2" type="ORF">GGE60_003144</name>
</gene>
<keyword evidence="3" id="KW-1185">Reference proteome</keyword>
<reference evidence="2 3" key="1">
    <citation type="submission" date="2020-08" db="EMBL/GenBank/DDBJ databases">
        <title>Genomic Encyclopedia of Type Strains, Phase IV (KMG-V): Genome sequencing to study the core and pangenomes of soil and plant-associated prokaryotes.</title>
        <authorList>
            <person name="Whitman W."/>
        </authorList>
    </citation>
    <scope>NUCLEOTIDE SEQUENCE [LARGE SCALE GENOMIC DNA]</scope>
    <source>
        <strain evidence="2 3">SEMIA 492</strain>
    </source>
</reference>
<dbReference type="OrthoDB" id="8283047at2"/>
<name>A0A7W7EKN1_9HYPH</name>
<keyword evidence="1" id="KW-0472">Membrane</keyword>
<feature type="transmembrane region" description="Helical" evidence="1">
    <location>
        <begin position="50"/>
        <end position="67"/>
    </location>
</feature>